<dbReference type="PROSITE" id="PS50075">
    <property type="entry name" value="CARRIER"/>
    <property type="match status" value="1"/>
</dbReference>
<dbReference type="SUPFAM" id="SSF56801">
    <property type="entry name" value="Acetyl-CoA synthetase-like"/>
    <property type="match status" value="1"/>
</dbReference>
<sequence length="1155" mass="131194">MEISLSCIELIEQYCLKYGDKPALGYRKTEITNQNQNQTIHYLPEFETLTFRQVWDRISYIAKGFNYSNRVSPNDFVGICAFGSPEYILAEFSCLYLGAVSVPLQFNIKEPELIKIVTDTKMRCLITGLQQLKLACNAVPHCPSIQSIIVLDCHEEDKDHSIQIRTLRADFANQNIQCELLTLADLERGGQHTVIVKPFIPQNNANHLATLVYTSGSTGLPKGAMITEQSWRELWTKTGFYKHTPDIPLIVFNFMPLSHMFGRMIVINSLMQGGTTYFASKSDMSTFFEEIRLVRPTVLYLVPRVSELIYQNIQIAVNNRLQASNPSPRTEIENEILSEMKNTILGDRLSIAITASAPTPPEIMYFLKRLFDVPVIDVYGSTELGIILINNQTSPQNVIAYKLVSRPELDFFTTDKPYPRGELYMKTHRAVIGYYQNPDATADLFDAEGYLKTGDVVEERAPNNLFLIDRINNIIKLGNGEFVSLLRLEQIFLGGSRLIKQLFLYGSSLRSYLLAVLVPDISLLKEKLIELGLPENPVQMKKILLQEIHAIAKLEQIRSYEVPLDFIMELEPFSQENQLITESNKLARNNLKKKYGHSLEELYEHIEKNQLADLINLGNSDSSIENLVCVVLGSQNIEWGNSSFIDLGGDSLDAVRLMNTIKDIYSVSVPVSLILNPAYSIKNLINNVNEKRHGKTERCRTHAIIFSDIHPINASKSEKMKLFASDLHLSAFFSSHEMEQAKKLPKRDKSLPVSNVLLTGANGYLGRFLALALLEKLSLNQGKLICFVRAHNNTHARKRMFESFQHSEFALRERFIQLAQNHLVVYAADLTAPNFGLSDDVYDTLATEVDLVLHNGALVNHALSYEQLFEPNVLGTVEVIRFALQNKLKPIHFVSSVAVTKGLYHRSIILETEDIRKQWPMRYNKTGYAEGYATSKWAGEVLLKNFSEAFDLPVHVFRCGMILAHSTYLGEINADDFFTRLMAGIINTGIAPKTFYEVTHETDFKPCFDGLPVDFIADTIADDALVFGTDYATYCVINPTGNRSINLDVIINWVIEFGYKIDQLEFYEEWYREFLTRLKQLSGIQKRHSPLPIIHKWEHPAEIGHESKLDNSQFYKMIKKHVDSNVPIINQAFIYKCLIDMAMLKIIGLPQAIQS</sequence>
<dbReference type="STRING" id="39962.Lmor_2772"/>
<dbReference type="CDD" id="cd05235">
    <property type="entry name" value="SDR_e1"/>
    <property type="match status" value="1"/>
</dbReference>
<dbReference type="OrthoDB" id="9803968at2"/>
<organism evidence="7 9">
    <name type="scientific">Legionella moravica</name>
    <dbReference type="NCBI Taxonomy" id="39962"/>
    <lineage>
        <taxon>Bacteria</taxon>
        <taxon>Pseudomonadati</taxon>
        <taxon>Pseudomonadota</taxon>
        <taxon>Gammaproteobacteria</taxon>
        <taxon>Legionellales</taxon>
        <taxon>Legionellaceae</taxon>
        <taxon>Legionella</taxon>
    </lineage>
</organism>
<keyword evidence="1" id="KW-0596">Phosphopantetheine</keyword>
<keyword evidence="4" id="KW-0067">ATP-binding</keyword>
<evidence type="ECO:0000256" key="1">
    <source>
        <dbReference type="ARBA" id="ARBA00022450"/>
    </source>
</evidence>
<dbReference type="PANTHER" id="PTHR43272">
    <property type="entry name" value="LONG-CHAIN-FATTY-ACID--COA LIGASE"/>
    <property type="match status" value="1"/>
</dbReference>
<dbReference type="SUPFAM" id="SSF51735">
    <property type="entry name" value="NAD(P)-binding Rossmann-fold domains"/>
    <property type="match status" value="1"/>
</dbReference>
<dbReference type="NCBIfam" id="TIGR01746">
    <property type="entry name" value="Thioester-redct"/>
    <property type="match status" value="1"/>
</dbReference>
<proteinExistence type="predicted"/>
<dbReference type="InterPro" id="IPR010080">
    <property type="entry name" value="Thioester_reductase-like_dom"/>
</dbReference>
<keyword evidence="7" id="KW-0436">Ligase</keyword>
<dbReference type="SUPFAM" id="SSF47336">
    <property type="entry name" value="ACP-like"/>
    <property type="match status" value="1"/>
</dbReference>
<dbReference type="GO" id="GO:0016020">
    <property type="term" value="C:membrane"/>
    <property type="evidence" value="ECO:0007669"/>
    <property type="project" value="TreeGrafter"/>
</dbReference>
<evidence type="ECO:0000313" key="7">
    <source>
        <dbReference type="EMBL" id="STX63211.1"/>
    </source>
</evidence>
<dbReference type="Gene3D" id="3.40.50.12780">
    <property type="entry name" value="N-terminal domain of ligase-like"/>
    <property type="match status" value="1"/>
</dbReference>
<dbReference type="InterPro" id="IPR042099">
    <property type="entry name" value="ANL_N_sf"/>
</dbReference>
<dbReference type="EMBL" id="UGOG01000001">
    <property type="protein sequence ID" value="STX63211.1"/>
    <property type="molecule type" value="Genomic_DNA"/>
</dbReference>
<evidence type="ECO:0000313" key="6">
    <source>
        <dbReference type="EMBL" id="KTD31165.1"/>
    </source>
</evidence>
<keyword evidence="3" id="KW-0547">Nucleotide-binding</keyword>
<reference evidence="7 9" key="2">
    <citation type="submission" date="2018-06" db="EMBL/GenBank/DDBJ databases">
        <authorList>
            <consortium name="Pathogen Informatics"/>
            <person name="Doyle S."/>
        </authorList>
    </citation>
    <scope>NUCLEOTIDE SEQUENCE [LARGE SCALE GENOMIC DNA]</scope>
    <source>
        <strain evidence="7 9">NCTC12239</strain>
    </source>
</reference>
<evidence type="ECO:0000256" key="3">
    <source>
        <dbReference type="ARBA" id="ARBA00022741"/>
    </source>
</evidence>
<gene>
    <name evidence="7" type="primary">fAA1_2</name>
    <name evidence="6" type="ORF">Lmor_2772</name>
    <name evidence="7" type="ORF">NCTC12239_02154</name>
</gene>
<dbReference type="GO" id="GO:0004467">
    <property type="term" value="F:long-chain fatty acid-CoA ligase activity"/>
    <property type="evidence" value="ECO:0007669"/>
    <property type="project" value="UniProtKB-EC"/>
</dbReference>
<protein>
    <submittedName>
        <fullName evidence="6">AMP-binding protein</fullName>
    </submittedName>
    <submittedName>
        <fullName evidence="7">Long-chain fatty-acid-CoA ligase</fullName>
        <ecNumber evidence="7">6.2.1.3</ecNumber>
    </submittedName>
</protein>
<dbReference type="InterPro" id="IPR009081">
    <property type="entry name" value="PP-bd_ACP"/>
</dbReference>
<dbReference type="EMBL" id="LNYN01000041">
    <property type="protein sequence ID" value="KTD31165.1"/>
    <property type="molecule type" value="Genomic_DNA"/>
</dbReference>
<dbReference type="InterPro" id="IPR036291">
    <property type="entry name" value="NAD(P)-bd_dom_sf"/>
</dbReference>
<accession>A0A378K5T6</accession>
<reference evidence="6 8" key="1">
    <citation type="submission" date="2015-11" db="EMBL/GenBank/DDBJ databases">
        <title>Genomic analysis of 38 Legionella species identifies large and diverse effector repertoires.</title>
        <authorList>
            <person name="Burstein D."/>
            <person name="Amaro F."/>
            <person name="Zusman T."/>
            <person name="Lifshitz Z."/>
            <person name="Cohen O."/>
            <person name="Gilbert J.A."/>
            <person name="Pupko T."/>
            <person name="Shuman H.A."/>
            <person name="Segal G."/>
        </authorList>
    </citation>
    <scope>NUCLEOTIDE SEQUENCE [LARGE SCALE GENOMIC DNA]</scope>
    <source>
        <strain evidence="6 8">ATCC 43877</strain>
    </source>
</reference>
<evidence type="ECO:0000259" key="5">
    <source>
        <dbReference type="PROSITE" id="PS50075"/>
    </source>
</evidence>
<dbReference type="InterPro" id="IPR020845">
    <property type="entry name" value="AMP-binding_CS"/>
</dbReference>
<keyword evidence="8" id="KW-1185">Reference proteome</keyword>
<dbReference type="InterPro" id="IPR000873">
    <property type="entry name" value="AMP-dep_synth/lig_dom"/>
</dbReference>
<dbReference type="PROSITE" id="PS00455">
    <property type="entry name" value="AMP_BINDING"/>
    <property type="match status" value="1"/>
</dbReference>
<dbReference type="GO" id="GO:0005524">
    <property type="term" value="F:ATP binding"/>
    <property type="evidence" value="ECO:0007669"/>
    <property type="project" value="UniProtKB-KW"/>
</dbReference>
<dbReference type="Pfam" id="PF07993">
    <property type="entry name" value="NAD_binding_4"/>
    <property type="match status" value="1"/>
</dbReference>
<dbReference type="AlphaFoldDB" id="A0A378K5T6"/>
<evidence type="ECO:0000256" key="4">
    <source>
        <dbReference type="ARBA" id="ARBA00022840"/>
    </source>
</evidence>
<evidence type="ECO:0000256" key="2">
    <source>
        <dbReference type="ARBA" id="ARBA00022553"/>
    </source>
</evidence>
<dbReference type="Proteomes" id="UP000054985">
    <property type="component" value="Unassembled WGS sequence"/>
</dbReference>
<dbReference type="EC" id="6.2.1.3" evidence="7"/>
<dbReference type="Gene3D" id="1.10.1200.10">
    <property type="entry name" value="ACP-like"/>
    <property type="match status" value="1"/>
</dbReference>
<dbReference type="Pfam" id="PF00550">
    <property type="entry name" value="PP-binding"/>
    <property type="match status" value="1"/>
</dbReference>
<dbReference type="PANTHER" id="PTHR43272:SF33">
    <property type="entry name" value="AMP-BINDING DOMAIN-CONTAINING PROTEIN-RELATED"/>
    <property type="match status" value="1"/>
</dbReference>
<name>A0A378K5T6_9GAMM</name>
<dbReference type="Gene3D" id="3.40.50.720">
    <property type="entry name" value="NAD(P)-binding Rossmann-like Domain"/>
    <property type="match status" value="1"/>
</dbReference>
<evidence type="ECO:0000313" key="9">
    <source>
        <dbReference type="Proteomes" id="UP000254040"/>
    </source>
</evidence>
<dbReference type="Proteomes" id="UP000254040">
    <property type="component" value="Unassembled WGS sequence"/>
</dbReference>
<feature type="domain" description="Carrier" evidence="5">
    <location>
        <begin position="615"/>
        <end position="692"/>
    </location>
</feature>
<dbReference type="InterPro" id="IPR036736">
    <property type="entry name" value="ACP-like_sf"/>
</dbReference>
<dbReference type="RefSeq" id="WP_028384907.1">
    <property type="nucleotide sequence ID" value="NZ_CAAAJG010000032.1"/>
</dbReference>
<evidence type="ECO:0000313" key="8">
    <source>
        <dbReference type="Proteomes" id="UP000054985"/>
    </source>
</evidence>
<dbReference type="InterPro" id="IPR013120">
    <property type="entry name" value="FAR_NAD-bd"/>
</dbReference>
<keyword evidence="2" id="KW-0597">Phosphoprotein</keyword>
<dbReference type="Pfam" id="PF00501">
    <property type="entry name" value="AMP-binding"/>
    <property type="match status" value="1"/>
</dbReference>